<reference evidence="1" key="5">
    <citation type="journal article" date="2021" name="G3 (Bethesda)">
        <title>Aegilops tauschii genome assembly Aet v5.0 features greater sequence contiguity and improved annotation.</title>
        <authorList>
            <person name="Wang L."/>
            <person name="Zhu T."/>
            <person name="Rodriguez J.C."/>
            <person name="Deal K.R."/>
            <person name="Dubcovsky J."/>
            <person name="McGuire P.E."/>
            <person name="Lux T."/>
            <person name="Spannagl M."/>
            <person name="Mayer K.F.X."/>
            <person name="Baldrich P."/>
            <person name="Meyers B.C."/>
            <person name="Huo N."/>
            <person name="Gu Y.Q."/>
            <person name="Zhou H."/>
            <person name="Devos K.M."/>
            <person name="Bennetzen J.L."/>
            <person name="Unver T."/>
            <person name="Budak H."/>
            <person name="Gulick P.J."/>
            <person name="Galiba G."/>
            <person name="Kalapos B."/>
            <person name="Nelson D.R."/>
            <person name="Li P."/>
            <person name="You F.M."/>
            <person name="Luo M.C."/>
            <person name="Dvorak J."/>
        </authorList>
    </citation>
    <scope>NUCLEOTIDE SEQUENCE [LARGE SCALE GENOMIC DNA]</scope>
    <source>
        <strain evidence="1">cv. AL8/78</strain>
    </source>
</reference>
<reference evidence="2" key="2">
    <citation type="journal article" date="2017" name="Nat. Plants">
        <title>The Aegilops tauschii genome reveals multiple impacts of transposons.</title>
        <authorList>
            <person name="Zhao G."/>
            <person name="Zou C."/>
            <person name="Li K."/>
            <person name="Wang K."/>
            <person name="Li T."/>
            <person name="Gao L."/>
            <person name="Zhang X."/>
            <person name="Wang H."/>
            <person name="Yang Z."/>
            <person name="Liu X."/>
            <person name="Jiang W."/>
            <person name="Mao L."/>
            <person name="Kong X."/>
            <person name="Jiao Y."/>
            <person name="Jia J."/>
        </authorList>
    </citation>
    <scope>NUCLEOTIDE SEQUENCE [LARGE SCALE GENOMIC DNA]</scope>
    <source>
        <strain evidence="2">cv. AL8/78</strain>
    </source>
</reference>
<proteinExistence type="predicted"/>
<keyword evidence="2" id="KW-1185">Reference proteome</keyword>
<reference evidence="1" key="4">
    <citation type="submission" date="2019-03" db="UniProtKB">
        <authorList>
            <consortium name="EnsemblPlants"/>
        </authorList>
    </citation>
    <scope>IDENTIFICATION</scope>
</reference>
<reference evidence="1" key="3">
    <citation type="journal article" date="2017" name="Nature">
        <title>Genome sequence of the progenitor of the wheat D genome Aegilops tauschii.</title>
        <authorList>
            <person name="Luo M.C."/>
            <person name="Gu Y.Q."/>
            <person name="Puiu D."/>
            <person name="Wang H."/>
            <person name="Twardziok S.O."/>
            <person name="Deal K.R."/>
            <person name="Huo N."/>
            <person name="Zhu T."/>
            <person name="Wang L."/>
            <person name="Wang Y."/>
            <person name="McGuire P.E."/>
            <person name="Liu S."/>
            <person name="Long H."/>
            <person name="Ramasamy R.K."/>
            <person name="Rodriguez J.C."/>
            <person name="Van S.L."/>
            <person name="Yuan L."/>
            <person name="Wang Z."/>
            <person name="Xia Z."/>
            <person name="Xiao L."/>
            <person name="Anderson O.D."/>
            <person name="Ouyang S."/>
            <person name="Liang Y."/>
            <person name="Zimin A.V."/>
            <person name="Pertea G."/>
            <person name="Qi P."/>
            <person name="Bennetzen J.L."/>
            <person name="Dai X."/>
            <person name="Dawson M.W."/>
            <person name="Muller H.G."/>
            <person name="Kugler K."/>
            <person name="Rivarola-Duarte L."/>
            <person name="Spannagl M."/>
            <person name="Mayer K.F.X."/>
            <person name="Lu F.H."/>
            <person name="Bevan M.W."/>
            <person name="Leroy P."/>
            <person name="Li P."/>
            <person name="You F.M."/>
            <person name="Sun Q."/>
            <person name="Liu Z."/>
            <person name="Lyons E."/>
            <person name="Wicker T."/>
            <person name="Salzberg S.L."/>
            <person name="Devos K.M."/>
            <person name="Dvorak J."/>
        </authorList>
    </citation>
    <scope>NUCLEOTIDE SEQUENCE [LARGE SCALE GENOMIC DNA]</scope>
    <source>
        <strain evidence="1">cv. AL8/78</strain>
    </source>
</reference>
<dbReference type="AlphaFoldDB" id="A0A452Y1B4"/>
<dbReference type="EnsemblPlants" id="AET1Gv20252800.3">
    <property type="protein sequence ID" value="AET1Gv20252800.3"/>
    <property type="gene ID" value="AET1Gv20252800"/>
</dbReference>
<evidence type="ECO:0000313" key="2">
    <source>
        <dbReference type="Proteomes" id="UP000015105"/>
    </source>
</evidence>
<name>A0A452Y1B4_AEGTS</name>
<evidence type="ECO:0000313" key="1">
    <source>
        <dbReference type="EnsemblPlants" id="AET1Gv20252800.3"/>
    </source>
</evidence>
<accession>A0A452Y1B4</accession>
<dbReference type="Gramene" id="AET1Gv20252800.3">
    <property type="protein sequence ID" value="AET1Gv20252800.3"/>
    <property type="gene ID" value="AET1Gv20252800"/>
</dbReference>
<protein>
    <submittedName>
        <fullName evidence="1">Uncharacterized protein</fullName>
    </submittedName>
</protein>
<organism evidence="1 2">
    <name type="scientific">Aegilops tauschii subsp. strangulata</name>
    <name type="common">Goatgrass</name>
    <dbReference type="NCBI Taxonomy" id="200361"/>
    <lineage>
        <taxon>Eukaryota</taxon>
        <taxon>Viridiplantae</taxon>
        <taxon>Streptophyta</taxon>
        <taxon>Embryophyta</taxon>
        <taxon>Tracheophyta</taxon>
        <taxon>Spermatophyta</taxon>
        <taxon>Magnoliopsida</taxon>
        <taxon>Liliopsida</taxon>
        <taxon>Poales</taxon>
        <taxon>Poaceae</taxon>
        <taxon>BOP clade</taxon>
        <taxon>Pooideae</taxon>
        <taxon>Triticodae</taxon>
        <taxon>Triticeae</taxon>
        <taxon>Triticinae</taxon>
        <taxon>Aegilops</taxon>
    </lineage>
</organism>
<dbReference type="Proteomes" id="UP000015105">
    <property type="component" value="Chromosome 1D"/>
</dbReference>
<reference evidence="2" key="1">
    <citation type="journal article" date="2014" name="Science">
        <title>Ancient hybridizations among the ancestral genomes of bread wheat.</title>
        <authorList>
            <consortium name="International Wheat Genome Sequencing Consortium,"/>
            <person name="Marcussen T."/>
            <person name="Sandve S.R."/>
            <person name="Heier L."/>
            <person name="Spannagl M."/>
            <person name="Pfeifer M."/>
            <person name="Jakobsen K.S."/>
            <person name="Wulff B.B."/>
            <person name="Steuernagel B."/>
            <person name="Mayer K.F."/>
            <person name="Olsen O.A."/>
        </authorList>
    </citation>
    <scope>NUCLEOTIDE SEQUENCE [LARGE SCALE GENOMIC DNA]</scope>
    <source>
        <strain evidence="2">cv. AL8/78</strain>
    </source>
</reference>
<sequence length="78" mass="8779">MSCGGVSDTTAECPFVFVLHTLPTPGENQSLFPPHGAWNIYINNSCSLLKWSFREACSLLQKYSKSCPKQQSLRYNHI</sequence>